<protein>
    <submittedName>
        <fullName evidence="2">Uncharacterized protein</fullName>
    </submittedName>
</protein>
<evidence type="ECO:0000313" key="3">
    <source>
        <dbReference type="Proteomes" id="UP000530564"/>
    </source>
</evidence>
<sequence>MQSCAPIAGAADASNSGWSLQQGGSRDLSDQVVGRPPTRAQEIEDEHRRRTRRQGQDMGRAVARAEPENPTLDRGIRCVRRLRRNFSCTLKSRRVVVETEVRSGCRKHRAEQNGQRHHQTDDQVRPARDTHACAYRLVRDALLCVLRECPHPSHERPIRAPGSLGNTLQNHDSGSPPRHARPPGRRGGLAVALLRRANCGGGSCSEATCSSQWRSKMFFALLTHRLPLTRSPLDGLAPSL</sequence>
<keyword evidence="3" id="KW-1185">Reference proteome</keyword>
<evidence type="ECO:0000256" key="1">
    <source>
        <dbReference type="SAM" id="MobiDB-lite"/>
    </source>
</evidence>
<organism evidence="2 3">
    <name type="scientific">Phenylobacterium haematophilum</name>
    <dbReference type="NCBI Taxonomy" id="98513"/>
    <lineage>
        <taxon>Bacteria</taxon>
        <taxon>Pseudomonadati</taxon>
        <taxon>Pseudomonadota</taxon>
        <taxon>Alphaproteobacteria</taxon>
        <taxon>Caulobacterales</taxon>
        <taxon>Caulobacteraceae</taxon>
        <taxon>Phenylobacterium</taxon>
    </lineage>
</organism>
<accession>A0A839ZZ96</accession>
<dbReference type="AlphaFoldDB" id="A0A839ZZ96"/>
<reference evidence="2 3" key="1">
    <citation type="submission" date="2020-08" db="EMBL/GenBank/DDBJ databases">
        <title>Genomic Encyclopedia of Type Strains, Phase IV (KMG-IV): sequencing the most valuable type-strain genomes for metagenomic binning, comparative biology and taxonomic classification.</title>
        <authorList>
            <person name="Goeker M."/>
        </authorList>
    </citation>
    <scope>NUCLEOTIDE SEQUENCE [LARGE SCALE GENOMIC DNA]</scope>
    <source>
        <strain evidence="2 3">DSM 21793</strain>
    </source>
</reference>
<feature type="compositionally biased region" description="Polar residues" evidence="1">
    <location>
        <begin position="13"/>
        <end position="24"/>
    </location>
</feature>
<dbReference type="EMBL" id="JACIDK010000002">
    <property type="protein sequence ID" value="MBB3891468.1"/>
    <property type="molecule type" value="Genomic_DNA"/>
</dbReference>
<proteinExistence type="predicted"/>
<feature type="region of interest" description="Disordered" evidence="1">
    <location>
        <begin position="1"/>
        <end position="69"/>
    </location>
</feature>
<dbReference type="Proteomes" id="UP000530564">
    <property type="component" value="Unassembled WGS sequence"/>
</dbReference>
<name>A0A839ZZ96_9CAUL</name>
<gene>
    <name evidence="2" type="ORF">GGQ61_002185</name>
</gene>
<comment type="caution">
    <text evidence="2">The sequence shown here is derived from an EMBL/GenBank/DDBJ whole genome shotgun (WGS) entry which is preliminary data.</text>
</comment>
<evidence type="ECO:0000313" key="2">
    <source>
        <dbReference type="EMBL" id="MBB3891468.1"/>
    </source>
</evidence>
<feature type="region of interest" description="Disordered" evidence="1">
    <location>
        <begin position="153"/>
        <end position="186"/>
    </location>
</feature>
<feature type="compositionally biased region" description="Polar residues" evidence="1">
    <location>
        <begin position="164"/>
        <end position="173"/>
    </location>
</feature>